<feature type="domain" description="Lipocalin-like" evidence="1">
    <location>
        <begin position="30"/>
        <end position="80"/>
    </location>
</feature>
<organism evidence="2 3">
    <name type="scientific">Novosphingobium pentaromativorans</name>
    <dbReference type="NCBI Taxonomy" id="205844"/>
    <lineage>
        <taxon>Bacteria</taxon>
        <taxon>Pseudomonadati</taxon>
        <taxon>Pseudomonadota</taxon>
        <taxon>Alphaproteobacteria</taxon>
        <taxon>Sphingomonadales</taxon>
        <taxon>Sphingomonadaceae</taxon>
        <taxon>Novosphingobium</taxon>
    </lineage>
</organism>
<dbReference type="Proteomes" id="UP000249082">
    <property type="component" value="Unassembled WGS sequence"/>
</dbReference>
<reference evidence="2 3" key="1">
    <citation type="submission" date="2017-08" db="EMBL/GenBank/DDBJ databases">
        <title>Infants hospitalized years apart are colonized by the same room-sourced microbial strains.</title>
        <authorList>
            <person name="Brooks B."/>
            <person name="Olm M.R."/>
            <person name="Firek B.A."/>
            <person name="Baker R."/>
            <person name="Thomas B.C."/>
            <person name="Morowitz M.J."/>
            <person name="Banfield J.F."/>
        </authorList>
    </citation>
    <scope>NUCLEOTIDE SEQUENCE [LARGE SCALE GENOMIC DNA]</scope>
    <source>
        <strain evidence="2">S2_005_002_R2_33</strain>
    </source>
</reference>
<evidence type="ECO:0000259" key="1">
    <source>
        <dbReference type="Pfam" id="PF13924"/>
    </source>
</evidence>
<dbReference type="InterPro" id="IPR024311">
    <property type="entry name" value="Lipocalin-like"/>
</dbReference>
<sequence>MSPQLLSAKGVSSSLASNLKPPTRWLRGEARIYIAYAEPFHLDEDKHELTHMVFISLFPNWAGPTQPRIIRVEDDCEVLSTEPNRVFRQNPKFLSGMAARRRLLVIIALRALTVPAKLPGRGSASHQVV</sequence>
<proteinExistence type="predicted"/>
<dbReference type="EMBL" id="QFPX01000024">
    <property type="protein sequence ID" value="PZQ51833.1"/>
    <property type="molecule type" value="Genomic_DNA"/>
</dbReference>
<dbReference type="AlphaFoldDB" id="A0A2W5QAS0"/>
<protein>
    <recommendedName>
        <fullName evidence="1">Lipocalin-like domain-containing protein</fullName>
    </recommendedName>
</protein>
<accession>A0A2W5QAS0</accession>
<evidence type="ECO:0000313" key="3">
    <source>
        <dbReference type="Proteomes" id="UP000249082"/>
    </source>
</evidence>
<name>A0A2W5QAS0_9SPHN</name>
<evidence type="ECO:0000313" key="2">
    <source>
        <dbReference type="EMBL" id="PZQ51833.1"/>
    </source>
</evidence>
<dbReference type="Pfam" id="PF13924">
    <property type="entry name" value="Lipocalin_5"/>
    <property type="match status" value="1"/>
</dbReference>
<comment type="caution">
    <text evidence="2">The sequence shown here is derived from an EMBL/GenBank/DDBJ whole genome shotgun (WGS) entry which is preliminary data.</text>
</comment>
<gene>
    <name evidence="2" type="ORF">DI555_20770</name>
</gene>